<evidence type="ECO:0000259" key="1">
    <source>
        <dbReference type="PROSITE" id="PS51186"/>
    </source>
</evidence>
<dbReference type="CDD" id="cd04301">
    <property type="entry name" value="NAT_SF"/>
    <property type="match status" value="1"/>
</dbReference>
<dbReference type="EMBL" id="AZQP01000004">
    <property type="protein sequence ID" value="EYE89497.1"/>
    <property type="molecule type" value="Genomic_DNA"/>
</dbReference>
<evidence type="ECO:0000313" key="3">
    <source>
        <dbReference type="Proteomes" id="UP000019681"/>
    </source>
</evidence>
<dbReference type="RefSeq" id="WP_051514833.1">
    <property type="nucleotide sequence ID" value="NZ_AZQP01000004.1"/>
</dbReference>
<proteinExistence type="predicted"/>
<dbReference type="PROSITE" id="PS51186">
    <property type="entry name" value="GNAT"/>
    <property type="match status" value="1"/>
</dbReference>
<organism evidence="2 3">
    <name type="scientific">Fervidicella metallireducens AeB</name>
    <dbReference type="NCBI Taxonomy" id="1403537"/>
    <lineage>
        <taxon>Bacteria</taxon>
        <taxon>Bacillati</taxon>
        <taxon>Bacillota</taxon>
        <taxon>Clostridia</taxon>
        <taxon>Eubacteriales</taxon>
        <taxon>Clostridiaceae</taxon>
        <taxon>Fervidicella</taxon>
    </lineage>
</organism>
<dbReference type="InterPro" id="IPR016181">
    <property type="entry name" value="Acyl_CoA_acyltransferase"/>
</dbReference>
<protein>
    <recommendedName>
        <fullName evidence="1">N-acetyltransferase domain-containing protein</fullName>
    </recommendedName>
</protein>
<accession>A0A017RXV2</accession>
<dbReference type="STRING" id="1403537.Q428_02415"/>
<dbReference type="PANTHER" id="PTHR43415">
    <property type="entry name" value="SPERMIDINE N(1)-ACETYLTRANSFERASE"/>
    <property type="match status" value="1"/>
</dbReference>
<dbReference type="InterPro" id="IPR000182">
    <property type="entry name" value="GNAT_dom"/>
</dbReference>
<keyword evidence="3" id="KW-1185">Reference proteome</keyword>
<dbReference type="Proteomes" id="UP000019681">
    <property type="component" value="Unassembled WGS sequence"/>
</dbReference>
<evidence type="ECO:0000313" key="2">
    <source>
        <dbReference type="EMBL" id="EYE89497.1"/>
    </source>
</evidence>
<dbReference type="PANTHER" id="PTHR43415:SF3">
    <property type="entry name" value="GNAT-FAMILY ACETYLTRANSFERASE"/>
    <property type="match status" value="1"/>
</dbReference>
<dbReference type="OrthoDB" id="9795206at2"/>
<name>A0A017RXV2_9CLOT</name>
<dbReference type="SUPFAM" id="SSF55729">
    <property type="entry name" value="Acyl-CoA N-acyltransferases (Nat)"/>
    <property type="match status" value="1"/>
</dbReference>
<feature type="domain" description="N-acetyltransferase" evidence="1">
    <location>
        <begin position="7"/>
        <end position="169"/>
    </location>
</feature>
<dbReference type="Gene3D" id="3.40.630.30">
    <property type="match status" value="1"/>
</dbReference>
<dbReference type="Pfam" id="PF13302">
    <property type="entry name" value="Acetyltransf_3"/>
    <property type="match status" value="1"/>
</dbReference>
<reference evidence="2 3" key="1">
    <citation type="journal article" date="2014" name="Genome Announc.">
        <title>Draft Genome Sequence of Fervidicella metallireducens Strain AeBT, an Iron-Reducing Thermoanaerobe from the Great Artesian Basin.</title>
        <authorList>
            <person name="Patel B.K."/>
        </authorList>
    </citation>
    <scope>NUCLEOTIDE SEQUENCE [LARGE SCALE GENOMIC DNA]</scope>
    <source>
        <strain evidence="2 3">AeB</strain>
    </source>
</reference>
<dbReference type="AlphaFoldDB" id="A0A017RXV2"/>
<comment type="caution">
    <text evidence="2">The sequence shown here is derived from an EMBL/GenBank/DDBJ whole genome shotgun (WGS) entry which is preliminary data.</text>
</comment>
<dbReference type="GO" id="GO:0016747">
    <property type="term" value="F:acyltransferase activity, transferring groups other than amino-acyl groups"/>
    <property type="evidence" value="ECO:0007669"/>
    <property type="project" value="InterPro"/>
</dbReference>
<gene>
    <name evidence="2" type="ORF">Q428_02415</name>
</gene>
<sequence>MIKGEKVYLRALELEDARIISAWLNDRETNRNLDIIYPLSKRYADSYVLEADEDRSKKIFMIMNMELKPIGLVVISEIKWEYRNCEIGIVIYDKSQRRKGLAKDAMKEALNFIFNEMNMHLVHLKVMEDNEAAINLYKSLGFQVEGVLKDRYFKNGRYINVLSMSKITEGGI</sequence>